<evidence type="ECO:0000256" key="5">
    <source>
        <dbReference type="SAM" id="MobiDB-lite"/>
    </source>
</evidence>
<dbReference type="PROSITE" id="PS50961">
    <property type="entry name" value="HTH_LA"/>
    <property type="match status" value="1"/>
</dbReference>
<dbReference type="InterPro" id="IPR036390">
    <property type="entry name" value="WH_DNA-bd_sf"/>
</dbReference>
<feature type="compositionally biased region" description="Basic and acidic residues" evidence="5">
    <location>
        <begin position="579"/>
        <end position="589"/>
    </location>
</feature>
<feature type="region of interest" description="Disordered" evidence="5">
    <location>
        <begin position="315"/>
        <end position="363"/>
    </location>
</feature>
<reference evidence="8" key="1">
    <citation type="thesis" date="2020" institute="ProQuest LLC" country="789 East Eisenhower Parkway, Ann Arbor, MI, USA">
        <title>Comparative Genomics and Chromosome Evolution.</title>
        <authorList>
            <person name="Mudd A.B."/>
        </authorList>
    </citation>
    <scope>NUCLEOTIDE SEQUENCE</scope>
    <source>
        <strain evidence="8">237g6f4</strain>
        <tissue evidence="8">Blood</tissue>
    </source>
</reference>
<feature type="region of interest" description="Disordered" evidence="5">
    <location>
        <begin position="569"/>
        <end position="703"/>
    </location>
</feature>
<dbReference type="GO" id="GO:1990904">
    <property type="term" value="C:ribonucleoprotein complex"/>
    <property type="evidence" value="ECO:0007669"/>
    <property type="project" value="InterPro"/>
</dbReference>
<dbReference type="Pfam" id="PF05383">
    <property type="entry name" value="La"/>
    <property type="match status" value="1"/>
</dbReference>
<dbReference type="SUPFAM" id="SSF46785">
    <property type="entry name" value="Winged helix' DNA-binding domain"/>
    <property type="match status" value="1"/>
</dbReference>
<dbReference type="Gene3D" id="1.10.10.10">
    <property type="entry name" value="Winged helix-like DNA-binding domain superfamily/Winged helix DNA-binding domain"/>
    <property type="match status" value="1"/>
</dbReference>
<dbReference type="CDD" id="cd08033">
    <property type="entry name" value="LARP_6"/>
    <property type="match status" value="1"/>
</dbReference>
<feature type="compositionally biased region" description="Polar residues" evidence="5">
    <location>
        <begin position="632"/>
        <end position="662"/>
    </location>
</feature>
<evidence type="ECO:0000313" key="8">
    <source>
        <dbReference type="EMBL" id="KAG8575886.1"/>
    </source>
</evidence>
<dbReference type="GO" id="GO:0003729">
    <property type="term" value="F:mRNA binding"/>
    <property type="evidence" value="ECO:0007669"/>
    <property type="project" value="TreeGrafter"/>
</dbReference>
<evidence type="ECO:0000313" key="9">
    <source>
        <dbReference type="Proteomes" id="UP000824782"/>
    </source>
</evidence>
<dbReference type="PANTHER" id="PTHR22792">
    <property type="entry name" value="LUPUS LA PROTEIN-RELATED"/>
    <property type="match status" value="1"/>
</dbReference>
<dbReference type="InterPro" id="IPR006630">
    <property type="entry name" value="La_HTH"/>
</dbReference>
<protein>
    <recommendedName>
        <fullName evidence="10">La-related protein 6</fullName>
    </recommendedName>
</protein>
<evidence type="ECO:0000256" key="4">
    <source>
        <dbReference type="PROSITE-ProRule" id="PRU00332"/>
    </source>
</evidence>
<dbReference type="EMBL" id="WNYA01000004">
    <property type="protein sequence ID" value="KAG8575886.1"/>
    <property type="molecule type" value="Genomic_DNA"/>
</dbReference>
<feature type="region of interest" description="Disordered" evidence="5">
    <location>
        <begin position="726"/>
        <end position="763"/>
    </location>
</feature>
<evidence type="ECO:0000256" key="3">
    <source>
        <dbReference type="ARBA" id="ARBA00023242"/>
    </source>
</evidence>
<gene>
    <name evidence="8" type="ORF">GDO81_009698</name>
</gene>
<proteinExistence type="predicted"/>
<feature type="compositionally biased region" description="Low complexity" evidence="5">
    <location>
        <begin position="687"/>
        <end position="703"/>
    </location>
</feature>
<feature type="domain" description="SUZ-C" evidence="7">
    <location>
        <begin position="696"/>
        <end position="754"/>
    </location>
</feature>
<feature type="compositionally biased region" description="Basic and acidic residues" evidence="5">
    <location>
        <begin position="753"/>
        <end position="763"/>
    </location>
</feature>
<keyword evidence="9" id="KW-1185">Reference proteome</keyword>
<evidence type="ECO:0000256" key="1">
    <source>
        <dbReference type="ARBA" id="ARBA00004123"/>
    </source>
</evidence>
<feature type="compositionally biased region" description="Polar residues" evidence="5">
    <location>
        <begin position="611"/>
        <end position="624"/>
    </location>
</feature>
<keyword evidence="2 4" id="KW-0694">RNA-binding</keyword>
<dbReference type="PRINTS" id="PR00302">
    <property type="entry name" value="LUPUSLA"/>
</dbReference>
<evidence type="ECO:0000259" key="7">
    <source>
        <dbReference type="PROSITE" id="PS51938"/>
    </source>
</evidence>
<evidence type="ECO:0000256" key="2">
    <source>
        <dbReference type="ARBA" id="ARBA00022884"/>
    </source>
</evidence>
<dbReference type="Proteomes" id="UP000824782">
    <property type="component" value="Unassembled WGS sequence"/>
</dbReference>
<accession>A0AAV7BTU8</accession>
<dbReference type="InterPro" id="IPR012677">
    <property type="entry name" value="Nucleotide-bd_a/b_plait_sf"/>
</dbReference>
<evidence type="ECO:0008006" key="10">
    <source>
        <dbReference type="Google" id="ProtNLM"/>
    </source>
</evidence>
<dbReference type="InterPro" id="IPR034880">
    <property type="entry name" value="LARP6_RRM"/>
</dbReference>
<dbReference type="InterPro" id="IPR024642">
    <property type="entry name" value="SUZ-C"/>
</dbReference>
<dbReference type="GO" id="GO:0006396">
    <property type="term" value="P:RNA processing"/>
    <property type="evidence" value="ECO:0007669"/>
    <property type="project" value="InterPro"/>
</dbReference>
<organism evidence="8 9">
    <name type="scientific">Engystomops pustulosus</name>
    <name type="common">Tungara frog</name>
    <name type="synonym">Physalaemus pustulosus</name>
    <dbReference type="NCBI Taxonomy" id="76066"/>
    <lineage>
        <taxon>Eukaryota</taxon>
        <taxon>Metazoa</taxon>
        <taxon>Chordata</taxon>
        <taxon>Craniata</taxon>
        <taxon>Vertebrata</taxon>
        <taxon>Euteleostomi</taxon>
        <taxon>Amphibia</taxon>
        <taxon>Batrachia</taxon>
        <taxon>Anura</taxon>
        <taxon>Neobatrachia</taxon>
        <taxon>Hyloidea</taxon>
        <taxon>Leptodactylidae</taxon>
        <taxon>Leiuperinae</taxon>
        <taxon>Engystomops</taxon>
    </lineage>
</organism>
<comment type="subcellular location">
    <subcellularLocation>
        <location evidence="1">Nucleus</location>
    </subcellularLocation>
</comment>
<dbReference type="InterPro" id="IPR002344">
    <property type="entry name" value="Lupus_La"/>
</dbReference>
<dbReference type="SUPFAM" id="SSF54928">
    <property type="entry name" value="RNA-binding domain, RBD"/>
    <property type="match status" value="1"/>
</dbReference>
<dbReference type="FunFam" id="1.10.10.10:FF:000158">
    <property type="entry name" value="La ribonucleoprotein domain family member 7"/>
    <property type="match status" value="1"/>
</dbReference>
<name>A0AAV7BTU8_ENGPU</name>
<dbReference type="InterPro" id="IPR036388">
    <property type="entry name" value="WH-like_DNA-bd_sf"/>
</dbReference>
<dbReference type="InterPro" id="IPR045180">
    <property type="entry name" value="La_dom_prot"/>
</dbReference>
<feature type="domain" description="HTH La-type RNA-binding" evidence="6">
    <location>
        <begin position="363"/>
        <end position="454"/>
    </location>
</feature>
<dbReference type="PANTHER" id="PTHR22792:SF71">
    <property type="entry name" value="LA-RELATED PROTEIN 6"/>
    <property type="match status" value="1"/>
</dbReference>
<comment type="caution">
    <text evidence="8">The sequence shown here is derived from an EMBL/GenBank/DDBJ whole genome shotgun (WGS) entry which is preliminary data.</text>
</comment>
<dbReference type="Pfam" id="PF12901">
    <property type="entry name" value="SUZ-C"/>
    <property type="match status" value="1"/>
</dbReference>
<evidence type="ECO:0000259" key="6">
    <source>
        <dbReference type="PROSITE" id="PS50961"/>
    </source>
</evidence>
<dbReference type="Gene3D" id="3.30.70.330">
    <property type="match status" value="1"/>
</dbReference>
<dbReference type="PROSITE" id="PS51938">
    <property type="entry name" value="SUZ_C"/>
    <property type="match status" value="1"/>
</dbReference>
<keyword evidence="3" id="KW-0539">Nucleus</keyword>
<dbReference type="InterPro" id="IPR035979">
    <property type="entry name" value="RBD_domain_sf"/>
</dbReference>
<dbReference type="AlphaFoldDB" id="A0AAV7BTU8"/>
<feature type="compositionally biased region" description="Low complexity" evidence="5">
    <location>
        <begin position="731"/>
        <end position="744"/>
    </location>
</feature>
<dbReference type="CDD" id="cd12289">
    <property type="entry name" value="RRM_LARP6"/>
    <property type="match status" value="1"/>
</dbReference>
<sequence length="763" mass="84402">MYQLMNTFARCFLTHLPFPVQDVICPGQRSDRKWFGCLCGRKKGSLYCSDQADPAASGPDAACVSHVGPVAFLCGISTWFWAIWQSVDWHFCSPFLSQTLQKSLGFPKPFNCSDVIMQADESAMDNHCSNAEMGFGFSTTVDSTIEFSEVKEGFEPLPKLEGDHFESSLGTKVPEHEADQFLIDEFEFSPGILLDSAVCSGIDIDQSFEEDLLSVFEPEGCSPLAVGQCQTDEELNSIFGYLEDSVDSPLNFSKSIDSDVWLPLEPTEEMVSGSARWSQAQSGKGALNVGLGFGTFSGMECYGIGNHLGRIIINTGPDTGDQENGVTEGGSCSDEDYGRHEKASGAATSGGENDGDELDQDWKPPDPELIQKLVVQIEYYLSDENLEKDAFLLKHVRRNKMGFVSVKLLTSFKKVKHLTRDWRTTAYALRYSDILELNEDNRKVRRKTPVPVFPSENLPSKMLLVYDLHFIPELQCLNKEQENGGMQEKIMEQLLKSFGAFGSISSIRILKPGRDLPSDVKRFSSRYTQVGTKDCAIVEFEEVEAAIKAHETLSAESDTDDGIKVVLIGMKPPKKKIQKDRSKEEDSKNVRKNKSLNKRVEELQYIGDESTGYSTSEPDSNPNSPMVGRKIPSTNKLSPSAYPNNHLSPNASPRNSPWSSPCGQRKGVKHSPLADGMSPEVSRRSTEYSSDSSITPSSSPWVQRRRQAQTVTQEKSPACSPMLGRKIQNADGLPPGVLRLPRGPDGTKGFHNGTERNKLVQNL</sequence>
<dbReference type="GO" id="GO:0005634">
    <property type="term" value="C:nucleus"/>
    <property type="evidence" value="ECO:0007669"/>
    <property type="project" value="UniProtKB-SubCell"/>
</dbReference>
<dbReference type="SMART" id="SM00715">
    <property type="entry name" value="LA"/>
    <property type="match status" value="1"/>
</dbReference>